<evidence type="ECO:0000313" key="3">
    <source>
        <dbReference type="EMBL" id="VTJ76461.1"/>
    </source>
</evidence>
<proteinExistence type="predicted"/>
<evidence type="ECO:0000256" key="1">
    <source>
        <dbReference type="SAM" id="MobiDB-lite"/>
    </source>
</evidence>
<protein>
    <submittedName>
        <fullName evidence="3">Uncharacterized protein</fullName>
    </submittedName>
</protein>
<evidence type="ECO:0000313" key="2">
    <source>
        <dbReference type="EMBL" id="KAF7479175.1"/>
    </source>
</evidence>
<dbReference type="AlphaFoldDB" id="A0A5E4C656"/>
<accession>A0A5E4C656</accession>
<gene>
    <name evidence="2" type="ORF">GHT09_009702</name>
    <name evidence="3" type="ORF">MONAX_5E026029</name>
</gene>
<dbReference type="EMBL" id="WJEC01001292">
    <property type="protein sequence ID" value="KAF7479175.1"/>
    <property type="molecule type" value="Genomic_DNA"/>
</dbReference>
<dbReference type="Proteomes" id="UP000662637">
    <property type="component" value="Unassembled WGS sequence"/>
</dbReference>
<dbReference type="PANTHER" id="PTHR33772:SF3">
    <property type="entry name" value="PROTEIN TBATA"/>
    <property type="match status" value="1"/>
</dbReference>
<dbReference type="Proteomes" id="UP000335636">
    <property type="component" value="Unassembled WGS sequence"/>
</dbReference>
<reference evidence="3 4" key="1">
    <citation type="submission" date="2019-04" db="EMBL/GenBank/DDBJ databases">
        <authorList>
            <person name="Alioto T."/>
            <person name="Alioto T."/>
        </authorList>
    </citation>
    <scope>NUCLEOTIDE SEQUENCE [LARGE SCALE GENOMIC DNA]</scope>
</reference>
<dbReference type="EMBL" id="CABDUW010000893">
    <property type="protein sequence ID" value="VTJ76461.1"/>
    <property type="molecule type" value="Genomic_DNA"/>
</dbReference>
<dbReference type="Pfam" id="PF15256">
    <property type="entry name" value="SPATIAL"/>
    <property type="match status" value="1"/>
</dbReference>
<evidence type="ECO:0000313" key="4">
    <source>
        <dbReference type="Proteomes" id="UP000335636"/>
    </source>
</evidence>
<feature type="region of interest" description="Disordered" evidence="1">
    <location>
        <begin position="1"/>
        <end position="33"/>
    </location>
</feature>
<dbReference type="PANTHER" id="PTHR33772">
    <property type="entry name" value="THYMUS, BRAIN AND TESTES-ASSOCIATED"/>
    <property type="match status" value="1"/>
</dbReference>
<name>A0A5E4C656_MARMO</name>
<sequence>MLPGWRAQGKTGPEVAKMPEAEDAGMSPGCPLTCRKESHAEQLAEPACPDPQAAHRQLPTTLISPSGTESSGVGWPLGYPEFPDNGPGLVGLRRDPGVQPAQRGCGNEVSKELMCEASLRQTPCQGSSSLQALESFPVQPVLCLQILELLCQILQTDSLSAVQYWLLYATPTGEDLATGPPA</sequence>
<dbReference type="InterPro" id="IPR037394">
    <property type="entry name" value="TBATA-like"/>
</dbReference>
<keyword evidence="4" id="KW-1185">Reference proteome</keyword>
<organism evidence="3 4">
    <name type="scientific">Marmota monax</name>
    <name type="common">Woodchuck</name>
    <dbReference type="NCBI Taxonomy" id="9995"/>
    <lineage>
        <taxon>Eukaryota</taxon>
        <taxon>Metazoa</taxon>
        <taxon>Chordata</taxon>
        <taxon>Craniata</taxon>
        <taxon>Vertebrata</taxon>
        <taxon>Euteleostomi</taxon>
        <taxon>Mammalia</taxon>
        <taxon>Eutheria</taxon>
        <taxon>Euarchontoglires</taxon>
        <taxon>Glires</taxon>
        <taxon>Rodentia</taxon>
        <taxon>Sciuromorpha</taxon>
        <taxon>Sciuridae</taxon>
        <taxon>Xerinae</taxon>
        <taxon>Marmotini</taxon>
        <taxon>Marmota</taxon>
    </lineage>
</organism>
<reference evidence="2" key="2">
    <citation type="submission" date="2020-08" db="EMBL/GenBank/DDBJ databases">
        <authorList>
            <person name="Shumante A."/>
            <person name="Zimin A.V."/>
            <person name="Puiu D."/>
            <person name="Salzberg S.L."/>
        </authorList>
    </citation>
    <scope>NUCLEOTIDE SEQUENCE</scope>
    <source>
        <strain evidence="2">WC2-LM</strain>
        <tissue evidence="2">Liver</tissue>
    </source>
</reference>